<gene>
    <name evidence="2" type="ORF">AC812_06670</name>
</gene>
<evidence type="ECO:0000313" key="2">
    <source>
        <dbReference type="EMBL" id="KPL76341.1"/>
    </source>
</evidence>
<dbReference type="InterPro" id="IPR036237">
    <property type="entry name" value="Xyl_isomerase-like_sf"/>
</dbReference>
<dbReference type="AlphaFoldDB" id="A0A0P6X9I5"/>
<feature type="domain" description="Xylose isomerase-like TIM barrel" evidence="1">
    <location>
        <begin position="30"/>
        <end position="272"/>
    </location>
</feature>
<dbReference type="EMBL" id="LGHJ01000012">
    <property type="protein sequence ID" value="KPL76341.1"/>
    <property type="molecule type" value="Genomic_DNA"/>
</dbReference>
<proteinExistence type="predicted"/>
<comment type="caution">
    <text evidence="2">The sequence shown here is derived from an EMBL/GenBank/DDBJ whole genome shotgun (WGS) entry which is preliminary data.</text>
</comment>
<name>A0A0P6X9I5_9CHLR</name>
<protein>
    <recommendedName>
        <fullName evidence="1">Xylose isomerase-like TIM barrel domain-containing protein</fullName>
    </recommendedName>
</protein>
<dbReference type="STRING" id="360411.AC812_06670"/>
<organism evidence="2 3">
    <name type="scientific">Bellilinea caldifistulae</name>
    <dbReference type="NCBI Taxonomy" id="360411"/>
    <lineage>
        <taxon>Bacteria</taxon>
        <taxon>Bacillati</taxon>
        <taxon>Chloroflexota</taxon>
        <taxon>Anaerolineae</taxon>
        <taxon>Anaerolineales</taxon>
        <taxon>Anaerolineaceae</taxon>
        <taxon>Bellilinea</taxon>
    </lineage>
</organism>
<dbReference type="SUPFAM" id="SSF51658">
    <property type="entry name" value="Xylose isomerase-like"/>
    <property type="match status" value="1"/>
</dbReference>
<sequence>MQMEALLPPVSNAQEAMQHVASFSHAGLIRKLHSAGFSLIELGGDLGMWFPTAFSPTVIEELAQLKDELELAYTVHLPLWSVEPSTPLQAVRLGSVQALTDCIHATLPLQPACYVLHATGALAAEFYQMRLPPAGKGLILRQFQQNALQSIQELLQQTGLPPRKLAIETIEFPFDLTLEMAERLDLSVCLDTGHVLAGFSGALDVFTVLEQVLPHLGEVHLHDCPRPARPDQPSYGMDHQPLGSGDLDTARLLDRLSESGFDGPVIFELTVPQALSSLQVIRQLRPALLA</sequence>
<dbReference type="InterPro" id="IPR050312">
    <property type="entry name" value="IolE/XylAMocC-like"/>
</dbReference>
<evidence type="ECO:0000259" key="1">
    <source>
        <dbReference type="Pfam" id="PF01261"/>
    </source>
</evidence>
<dbReference type="Proteomes" id="UP000050514">
    <property type="component" value="Unassembled WGS sequence"/>
</dbReference>
<accession>A0A0P6X9I5</accession>
<evidence type="ECO:0000313" key="3">
    <source>
        <dbReference type="Proteomes" id="UP000050514"/>
    </source>
</evidence>
<dbReference type="PANTHER" id="PTHR12110">
    <property type="entry name" value="HYDROXYPYRUVATE ISOMERASE"/>
    <property type="match status" value="1"/>
</dbReference>
<dbReference type="Pfam" id="PF01261">
    <property type="entry name" value="AP_endonuc_2"/>
    <property type="match status" value="1"/>
</dbReference>
<dbReference type="InterPro" id="IPR013022">
    <property type="entry name" value="Xyl_isomerase-like_TIM-brl"/>
</dbReference>
<dbReference type="Gene3D" id="3.20.20.150">
    <property type="entry name" value="Divalent-metal-dependent TIM barrel enzymes"/>
    <property type="match status" value="1"/>
</dbReference>
<keyword evidence="3" id="KW-1185">Reference proteome</keyword>
<dbReference type="PANTHER" id="PTHR12110:SF53">
    <property type="entry name" value="BLR5974 PROTEIN"/>
    <property type="match status" value="1"/>
</dbReference>
<reference evidence="2 3" key="1">
    <citation type="submission" date="2015-07" db="EMBL/GenBank/DDBJ databases">
        <title>Draft genome of Bellilinea caldifistulae DSM 17877.</title>
        <authorList>
            <person name="Hemp J."/>
            <person name="Ward L.M."/>
            <person name="Pace L.A."/>
            <person name="Fischer W.W."/>
        </authorList>
    </citation>
    <scope>NUCLEOTIDE SEQUENCE [LARGE SCALE GENOMIC DNA]</scope>
    <source>
        <strain evidence="2 3">GOMI-1</strain>
    </source>
</reference>
<dbReference type="NCBIfam" id="NF041277">
    <property type="entry name" value="coba_remo_CbiR"/>
    <property type="match status" value="1"/>
</dbReference>